<gene>
    <name evidence="1" type="ordered locus">TREPR_2267</name>
</gene>
<accession>F5YIE0</accession>
<dbReference type="AlphaFoldDB" id="F5YIE0"/>
<organism evidence="1 2">
    <name type="scientific">Treponema primitia (strain ATCC BAA-887 / DSM 12427 / ZAS-2)</name>
    <dbReference type="NCBI Taxonomy" id="545694"/>
    <lineage>
        <taxon>Bacteria</taxon>
        <taxon>Pseudomonadati</taxon>
        <taxon>Spirochaetota</taxon>
        <taxon>Spirochaetia</taxon>
        <taxon>Spirochaetales</taxon>
        <taxon>Treponemataceae</taxon>
        <taxon>Treponema</taxon>
    </lineage>
</organism>
<sequence length="39" mass="4000">MVAGEASVGAGGAERRQGRRMQGMAAIYGGLDGPEFFTP</sequence>
<dbReference type="Proteomes" id="UP000009223">
    <property type="component" value="Chromosome"/>
</dbReference>
<protein>
    <submittedName>
        <fullName evidence="1">Uncharacterized protein</fullName>
    </submittedName>
</protein>
<proteinExistence type="predicted"/>
<evidence type="ECO:0000313" key="2">
    <source>
        <dbReference type="Proteomes" id="UP000009223"/>
    </source>
</evidence>
<dbReference type="EMBL" id="CP001843">
    <property type="protein sequence ID" value="AEF84755.1"/>
    <property type="molecule type" value="Genomic_DNA"/>
</dbReference>
<reference evidence="2" key="1">
    <citation type="submission" date="2009-12" db="EMBL/GenBank/DDBJ databases">
        <title>Complete sequence of Treponema primitia strain ZAS-2.</title>
        <authorList>
            <person name="Tetu S.G."/>
            <person name="Matson E."/>
            <person name="Ren Q."/>
            <person name="Seshadri R."/>
            <person name="Elbourne L."/>
            <person name="Hassan K.A."/>
            <person name="Durkin A."/>
            <person name="Radune D."/>
            <person name="Mohamoud Y."/>
            <person name="Shay R."/>
            <person name="Jin S."/>
            <person name="Zhang X."/>
            <person name="Lucey K."/>
            <person name="Ballor N.R."/>
            <person name="Ottesen E."/>
            <person name="Rosenthal R."/>
            <person name="Allen A."/>
            <person name="Leadbetter J.R."/>
            <person name="Paulsen I.T."/>
        </authorList>
    </citation>
    <scope>NUCLEOTIDE SEQUENCE [LARGE SCALE GENOMIC DNA]</scope>
    <source>
        <strain evidence="2">ATCC BAA-887 / DSM 12427 / ZAS-2</strain>
    </source>
</reference>
<keyword evidence="2" id="KW-1185">Reference proteome</keyword>
<evidence type="ECO:0000313" key="1">
    <source>
        <dbReference type="EMBL" id="AEF84755.1"/>
    </source>
</evidence>
<dbReference type="HOGENOM" id="CLU_3318746_0_0_12"/>
<reference evidence="1 2" key="2">
    <citation type="journal article" date="2011" name="ISME J.">
        <title>RNA-seq reveals cooperative metabolic interactions between two termite-gut spirochete species in co-culture.</title>
        <authorList>
            <person name="Rosenthal A.Z."/>
            <person name="Matson E.G."/>
            <person name="Eldar A."/>
            <person name="Leadbetter J.R."/>
        </authorList>
    </citation>
    <scope>NUCLEOTIDE SEQUENCE [LARGE SCALE GENOMIC DNA]</scope>
    <source>
        <strain evidence="2">ATCC BAA-887 / DSM 12427 / ZAS-2</strain>
    </source>
</reference>
<dbReference type="KEGG" id="tpi:TREPR_2267"/>
<name>F5YIE0_TREPZ</name>